<sequence>MSHLKALAKRFVDEDGLSDQDRDKIITDAAEYIMSGWKAHNDSTGTPAIELALSIQRWMSKDDPDDYVGDIEKNSQAHIFVARTLGALPKATLTAKEVQVFAGFFGSMYTIGGNSWSVATEALTTLAQMDNCNTSAVDAMLASISEIDPDDFTKQLAKTRAEIFQLFKTLVSGGITEARQRRGHLPKILSLALRERDPTNLLHWFQTLSDIIHGSRLSANIADSLFESLSPFFPISIRESTVSNRHVPEKVLKEALRSCFASNGQLAHRVIPFLLGKLDDGTASMTVSVKLDILETIKACVADYEPVDVYVLPYVPQIWSSLKYEVRNGEAPEAIQETLSVFETVSKRLANSSPPSNLKGFVDLVWNDSADDLVENPAYTEQLGSVLISVARAHPESFLIICPRLVNSLQRALDQPKSSSHTKSLLLVLNNLLRARRSLASHLSTEASPEAAKDGSVSLLRAMLFKVFNENVVENSSAQQIDLAKEALVGLEQVVMQRRRRHDGVGYVADCDEDAFKEICATLSFRYLNCFNRRSPLAGSTQEEFEYAVGQALRTAVQHYPKAYGKIVSDVLDDVNKTNWTGYLAKRSLTALSMSCMRLAHLGCTVVPEDSAALINFATFAGGMLKMLGMLFAARANYKACANVAAALLKGVQSFAASANVRSYLDDLKKTDKWQETWSIALVDVAVKDLLPNFPDLAIDFFDQFDPISLTQVLSTAPTSEQPAFVVSFLQVGVFTVRQLYQHATRTVGVAETIQVDLSEPLVTGLDGSDGQPSSVSCLWRDRYLNMVGSIAAVVLRELNLSAQLDLELHMQMLACFRSMEGSSQPLSWNWHCSQVLGELSWGIAHAIRPEVVLKMHSDIGKLLLMDSEVHDGTPKQDHARISTIVTLLANKYDTRYPRPMQEASQEHEVWIQVLTKIEDLLKEPSAVANMSTEKRVSITGVLWGAIARGDRFITTGLQDAIALAAARSGSVSGNDFVRLLARICLPLGRYLDPTFTPAFIISKPLQSQRAYHYCVQPILSNAYPLSAETEDSVCLAIYVLHAVKRLNVDQYEQDADKIFRIALTAMRKATFVEDIDAAATTVHHIIYNRTIVAKPHWNTVLEAERAMYHNAHPFQNDVESLDAIDPSNPWMRNSSTRPETENNRTELRKKSLLLSALVAKKADRSKHPENYATAELMHLTTASADKIREIRALVQRTRNDWLKDSSLTIGNED</sequence>
<dbReference type="EMBL" id="JAPEVB010000001">
    <property type="protein sequence ID" value="KAJ4396812.1"/>
    <property type="molecule type" value="Genomic_DNA"/>
</dbReference>
<evidence type="ECO:0000259" key="2">
    <source>
        <dbReference type="Pfam" id="PF14500"/>
    </source>
</evidence>
<comment type="similarity">
    <text evidence="1">Belongs to the MET18/MMS19 family.</text>
</comment>
<keyword evidence="1" id="KW-0227">DNA damage</keyword>
<protein>
    <recommendedName>
        <fullName evidence="1">MMS19 nucleotide excision repair protein</fullName>
    </recommendedName>
</protein>
<dbReference type="Proteomes" id="UP001140453">
    <property type="component" value="Unassembled WGS sequence"/>
</dbReference>
<dbReference type="GO" id="GO:0016226">
    <property type="term" value="P:iron-sulfur cluster assembly"/>
    <property type="evidence" value="ECO:0007669"/>
    <property type="project" value="UniProtKB-UniRule"/>
</dbReference>
<gene>
    <name evidence="3" type="ORF">N0V93_001034</name>
</gene>
<dbReference type="InterPro" id="IPR039920">
    <property type="entry name" value="MMS19"/>
</dbReference>
<dbReference type="InterPro" id="IPR029240">
    <property type="entry name" value="MMS19_N"/>
</dbReference>
<keyword evidence="1" id="KW-0234">DNA repair</keyword>
<reference evidence="3" key="1">
    <citation type="submission" date="2022-10" db="EMBL/GenBank/DDBJ databases">
        <title>Tapping the CABI collections for fungal endophytes: first genome assemblies for Collariella, Neodidymelliopsis, Ascochyta clinopodiicola, Didymella pomorum, Didymosphaeria variabile, Neocosmospora piperis and Neocucurbitaria cava.</title>
        <authorList>
            <person name="Hill R."/>
        </authorList>
    </citation>
    <scope>NUCLEOTIDE SEQUENCE</scope>
    <source>
        <strain evidence="3">IMI 355082</strain>
    </source>
</reference>
<name>A0A9W9D0U2_9PEZI</name>
<keyword evidence="4" id="KW-1185">Reference proteome</keyword>
<proteinExistence type="inferred from homology"/>
<feature type="domain" description="MMS19 N-terminal" evidence="2">
    <location>
        <begin position="73"/>
        <end position="326"/>
    </location>
</feature>
<dbReference type="InterPro" id="IPR016024">
    <property type="entry name" value="ARM-type_fold"/>
</dbReference>
<dbReference type="AlphaFoldDB" id="A0A9W9D0U2"/>
<comment type="function">
    <text evidence="1">Key component of the cytosolic iron-sulfur protein assembly (CIA) complex, a multiprotein complex that mediates the incorporation of iron-sulfur cluster into apoproteins specifically involved in DNA metabolism and genomic integrity. In the CIA complex, MMS19 acts as an adapter between early-acting CIA components and a subset of cellular target iron-sulfur proteins.</text>
</comment>
<evidence type="ECO:0000313" key="3">
    <source>
        <dbReference type="EMBL" id="KAJ4396812.1"/>
    </source>
</evidence>
<dbReference type="GO" id="GO:0006281">
    <property type="term" value="P:DNA repair"/>
    <property type="evidence" value="ECO:0007669"/>
    <property type="project" value="UniProtKB-UniRule"/>
</dbReference>
<accession>A0A9W9D0U2</accession>
<dbReference type="GO" id="GO:0005634">
    <property type="term" value="C:nucleus"/>
    <property type="evidence" value="ECO:0007669"/>
    <property type="project" value="UniProtKB-SubCell"/>
</dbReference>
<dbReference type="PANTHER" id="PTHR12891:SF0">
    <property type="entry name" value="MMS19 NUCLEOTIDE EXCISION REPAIR PROTEIN HOMOLOG"/>
    <property type="match status" value="1"/>
</dbReference>
<evidence type="ECO:0000256" key="1">
    <source>
        <dbReference type="RuleBase" id="RU367072"/>
    </source>
</evidence>
<dbReference type="GO" id="GO:0097361">
    <property type="term" value="C:cytosolic [4Fe-4S] assembly targeting complex"/>
    <property type="evidence" value="ECO:0007669"/>
    <property type="project" value="UniProtKB-UniRule"/>
</dbReference>
<organism evidence="3 4">
    <name type="scientific">Gnomoniopsis smithogilvyi</name>
    <dbReference type="NCBI Taxonomy" id="1191159"/>
    <lineage>
        <taxon>Eukaryota</taxon>
        <taxon>Fungi</taxon>
        <taxon>Dikarya</taxon>
        <taxon>Ascomycota</taxon>
        <taxon>Pezizomycotina</taxon>
        <taxon>Sordariomycetes</taxon>
        <taxon>Sordariomycetidae</taxon>
        <taxon>Diaporthales</taxon>
        <taxon>Gnomoniaceae</taxon>
        <taxon>Gnomoniopsis</taxon>
    </lineage>
</organism>
<dbReference type="SUPFAM" id="SSF48371">
    <property type="entry name" value="ARM repeat"/>
    <property type="match status" value="1"/>
</dbReference>
<keyword evidence="1" id="KW-0539">Nucleus</keyword>
<evidence type="ECO:0000313" key="4">
    <source>
        <dbReference type="Proteomes" id="UP001140453"/>
    </source>
</evidence>
<dbReference type="GO" id="GO:0051604">
    <property type="term" value="P:protein maturation"/>
    <property type="evidence" value="ECO:0007669"/>
    <property type="project" value="UniProtKB-UniRule"/>
</dbReference>
<dbReference type="Pfam" id="PF14500">
    <property type="entry name" value="MMS19_N"/>
    <property type="match status" value="1"/>
</dbReference>
<dbReference type="OrthoDB" id="342900at2759"/>
<comment type="caution">
    <text evidence="3">The sequence shown here is derived from an EMBL/GenBank/DDBJ whole genome shotgun (WGS) entry which is preliminary data.</text>
</comment>
<comment type="subcellular location">
    <subcellularLocation>
        <location evidence="1">Nucleus</location>
    </subcellularLocation>
</comment>
<dbReference type="PANTHER" id="PTHR12891">
    <property type="entry name" value="DNA REPAIR/TRANSCRIPTION PROTEIN MET18/MMS19"/>
    <property type="match status" value="1"/>
</dbReference>